<dbReference type="InterPro" id="IPR038296">
    <property type="entry name" value="ParD_sf"/>
</dbReference>
<keyword evidence="2" id="KW-1277">Toxin-antitoxin system</keyword>
<dbReference type="AlphaFoldDB" id="A0A8J6XIL7"/>
<dbReference type="EMBL" id="JACXAE010000053">
    <property type="protein sequence ID" value="MBD2773442.1"/>
    <property type="molecule type" value="Genomic_DNA"/>
</dbReference>
<name>A0A8J6XIL7_9CYAN</name>
<dbReference type="NCBIfam" id="TIGR02606">
    <property type="entry name" value="antidote_CC2985"/>
    <property type="match status" value="1"/>
</dbReference>
<organism evidence="3 4">
    <name type="scientific">Iningainema tapete BLCC-T55</name>
    <dbReference type="NCBI Taxonomy" id="2748662"/>
    <lineage>
        <taxon>Bacteria</taxon>
        <taxon>Bacillati</taxon>
        <taxon>Cyanobacteriota</taxon>
        <taxon>Cyanophyceae</taxon>
        <taxon>Nostocales</taxon>
        <taxon>Scytonemataceae</taxon>
        <taxon>Iningainema tapete</taxon>
    </lineage>
</organism>
<reference evidence="3" key="1">
    <citation type="submission" date="2020-09" db="EMBL/GenBank/DDBJ databases">
        <title>Iningainema tapete sp. nov. (Scytonemataceae, Cyanobacteria) from greenhouses in central Florida (USA) produces two types of nodularin with biosynthetic potential for microcystin-LR and anabaenopeptins.</title>
        <authorList>
            <person name="Berthold D.E."/>
            <person name="Lefler F.W."/>
            <person name="Huang I.-S."/>
            <person name="Abdulla H."/>
            <person name="Zimba P.V."/>
            <person name="Laughinghouse H.D. IV."/>
        </authorList>
    </citation>
    <scope>NUCLEOTIDE SEQUENCE</scope>
    <source>
        <strain evidence="3">BLCCT55</strain>
    </source>
</reference>
<dbReference type="Gene3D" id="6.10.10.120">
    <property type="entry name" value="Antitoxin ParD1-like"/>
    <property type="match status" value="1"/>
</dbReference>
<dbReference type="InterPro" id="IPR022789">
    <property type="entry name" value="ParD"/>
</dbReference>
<keyword evidence="4" id="KW-1185">Reference proteome</keyword>
<comment type="similarity">
    <text evidence="1">Belongs to the ParD antitoxin family.</text>
</comment>
<accession>A0A8J6XIL7</accession>
<dbReference type="PANTHER" id="PTHR36582">
    <property type="entry name" value="ANTITOXIN PARD"/>
    <property type="match status" value="1"/>
</dbReference>
<dbReference type="PANTHER" id="PTHR36582:SF2">
    <property type="entry name" value="ANTITOXIN PARD"/>
    <property type="match status" value="1"/>
</dbReference>
<evidence type="ECO:0000256" key="1">
    <source>
        <dbReference type="ARBA" id="ARBA00008580"/>
    </source>
</evidence>
<comment type="caution">
    <text evidence="3">The sequence shown here is derived from an EMBL/GenBank/DDBJ whole genome shotgun (WGS) entry which is preliminary data.</text>
</comment>
<gene>
    <name evidence="3" type="ORF">ICL16_15515</name>
</gene>
<dbReference type="RefSeq" id="WP_190829262.1">
    <property type="nucleotide sequence ID" value="NZ_CAWPPI010000053.1"/>
</dbReference>
<evidence type="ECO:0000313" key="3">
    <source>
        <dbReference type="EMBL" id="MBD2773442.1"/>
    </source>
</evidence>
<evidence type="ECO:0000256" key="2">
    <source>
        <dbReference type="ARBA" id="ARBA00022649"/>
    </source>
</evidence>
<proteinExistence type="inferred from homology"/>
<dbReference type="SUPFAM" id="SSF47598">
    <property type="entry name" value="Ribbon-helix-helix"/>
    <property type="match status" value="1"/>
</dbReference>
<sequence length="89" mass="10164">MNISLTPKQEQFIQEQLKSGRYSTSDEVIAQALQLLEEDERNYLHWVEENREKVAVGIEQADKGQLTNGKVAIARVLENILDKTHQSQA</sequence>
<evidence type="ECO:0000313" key="4">
    <source>
        <dbReference type="Proteomes" id="UP000629098"/>
    </source>
</evidence>
<dbReference type="GO" id="GO:0006355">
    <property type="term" value="P:regulation of DNA-templated transcription"/>
    <property type="evidence" value="ECO:0007669"/>
    <property type="project" value="InterPro"/>
</dbReference>
<dbReference type="Proteomes" id="UP000629098">
    <property type="component" value="Unassembled WGS sequence"/>
</dbReference>
<dbReference type="Pfam" id="PF03693">
    <property type="entry name" value="ParD_antitoxin"/>
    <property type="match status" value="1"/>
</dbReference>
<protein>
    <submittedName>
        <fullName evidence="3">Type II toxin-antitoxin system ParD family antitoxin</fullName>
    </submittedName>
</protein>
<dbReference type="InterPro" id="IPR010985">
    <property type="entry name" value="Ribbon_hlx_hlx"/>
</dbReference>